<feature type="region of interest" description="Disordered" evidence="1">
    <location>
        <begin position="476"/>
        <end position="498"/>
    </location>
</feature>
<dbReference type="Gene3D" id="1.20.1390.10">
    <property type="entry name" value="PWI domain"/>
    <property type="match status" value="1"/>
</dbReference>
<protein>
    <recommendedName>
        <fullName evidence="4">PWI domain-containing protein</fullName>
    </recommendedName>
</protein>
<dbReference type="Proteomes" id="UP000054561">
    <property type="component" value="Unassembled WGS sequence"/>
</dbReference>
<organism evidence="2 3">
    <name type="scientific">Plasmodium fragile</name>
    <dbReference type="NCBI Taxonomy" id="5857"/>
    <lineage>
        <taxon>Eukaryota</taxon>
        <taxon>Sar</taxon>
        <taxon>Alveolata</taxon>
        <taxon>Apicomplexa</taxon>
        <taxon>Aconoidasida</taxon>
        <taxon>Haemosporida</taxon>
        <taxon>Plasmodiidae</taxon>
        <taxon>Plasmodium</taxon>
        <taxon>Plasmodium (Plasmodium)</taxon>
    </lineage>
</organism>
<evidence type="ECO:0000313" key="3">
    <source>
        <dbReference type="Proteomes" id="UP000054561"/>
    </source>
</evidence>
<feature type="region of interest" description="Disordered" evidence="1">
    <location>
        <begin position="518"/>
        <end position="575"/>
    </location>
</feature>
<keyword evidence="3" id="KW-1185">Reference proteome</keyword>
<reference evidence="2 3" key="1">
    <citation type="submission" date="2014-03" db="EMBL/GenBank/DDBJ databases">
        <title>The Genome Sequence of Plasmodium fragile nilgiri.</title>
        <authorList>
            <consortium name="The Broad Institute Genomics Platform"/>
            <consortium name="The Broad Institute Genome Sequencing Center for Infectious Disease"/>
            <person name="Neafsey D."/>
            <person name="Duraisingh M."/>
            <person name="Young S.K."/>
            <person name="Zeng Q."/>
            <person name="Gargeya S."/>
            <person name="Abouelleil A."/>
            <person name="Alvarado L."/>
            <person name="Chapman S.B."/>
            <person name="Gainer-Dewar J."/>
            <person name="Goldberg J."/>
            <person name="Griggs A."/>
            <person name="Gujja S."/>
            <person name="Hansen M."/>
            <person name="Howarth C."/>
            <person name="Imamovic A."/>
            <person name="Larimer J."/>
            <person name="Pearson M."/>
            <person name="Poon T.W."/>
            <person name="Priest M."/>
            <person name="Roberts A."/>
            <person name="Saif S."/>
            <person name="Shea T."/>
            <person name="Sykes S."/>
            <person name="Wortman J."/>
            <person name="Nusbaum C."/>
            <person name="Birren B."/>
        </authorList>
    </citation>
    <scope>NUCLEOTIDE SEQUENCE [LARGE SCALE GENOMIC DNA]</scope>
    <source>
        <strain evidence="3">nilgiri</strain>
    </source>
</reference>
<feature type="compositionally biased region" description="Basic and acidic residues" evidence="1">
    <location>
        <begin position="251"/>
        <end position="271"/>
    </location>
</feature>
<feature type="region of interest" description="Disordered" evidence="1">
    <location>
        <begin position="79"/>
        <end position="238"/>
    </location>
</feature>
<feature type="region of interest" description="Disordered" evidence="1">
    <location>
        <begin position="251"/>
        <end position="281"/>
    </location>
</feature>
<accession>A0A0D9QM93</accession>
<gene>
    <name evidence="2" type="ORF">AK88_02256</name>
</gene>
<feature type="compositionally biased region" description="Polar residues" evidence="1">
    <location>
        <begin position="522"/>
        <end position="532"/>
    </location>
</feature>
<dbReference type="GeneID" id="24267570"/>
<dbReference type="VEuPathDB" id="PlasmoDB:AK88_02256"/>
<dbReference type="RefSeq" id="XP_012335310.1">
    <property type="nucleotide sequence ID" value="XM_012479887.1"/>
</dbReference>
<feature type="compositionally biased region" description="Basic residues" evidence="1">
    <location>
        <begin position="143"/>
        <end position="156"/>
    </location>
</feature>
<proteinExistence type="predicted"/>
<feature type="compositionally biased region" description="Basic and acidic residues" evidence="1">
    <location>
        <begin position="125"/>
        <end position="142"/>
    </location>
</feature>
<dbReference type="OrthoDB" id="5589010at2759"/>
<dbReference type="OMA" id="YYCNYSH"/>
<feature type="compositionally biased region" description="Basic and acidic residues" evidence="1">
    <location>
        <begin position="79"/>
        <end position="116"/>
    </location>
</feature>
<evidence type="ECO:0000256" key="1">
    <source>
        <dbReference type="SAM" id="MobiDB-lite"/>
    </source>
</evidence>
<evidence type="ECO:0000313" key="2">
    <source>
        <dbReference type="EMBL" id="KJP88139.1"/>
    </source>
</evidence>
<dbReference type="EMBL" id="KQ001665">
    <property type="protein sequence ID" value="KJP88139.1"/>
    <property type="molecule type" value="Genomic_DNA"/>
</dbReference>
<feature type="compositionally biased region" description="Basic and acidic residues" evidence="1">
    <location>
        <begin position="194"/>
        <end position="221"/>
    </location>
</feature>
<dbReference type="AlphaFoldDB" id="A0A0D9QM93"/>
<evidence type="ECO:0008006" key="4">
    <source>
        <dbReference type="Google" id="ProtNLM"/>
    </source>
</evidence>
<sequence length="754" mass="84732">MDISNKEEEKKYQNIITEKLRELLGEYEVDILTEYVWHMAGNAQSTREFICNELKDFLGDHTTVFVTWLMKLMSDIKKPVKSDSSLKNEKSYKSESVKDRHHGEASRSNRSRESKSRNSVTQGRRTKDQQRDYDSSRRDTSITRRRSRSYRSRSRSSRYSLNDADSFNRRRNRKRQRGGIGTRSVSSSVNARKFHYDSNRPRPKRGDKDMERMKGKDDSKYRRVGRSGSNSMAPSRVIYVEKEEEKKLRKIEALQDGAKKRNDMDGRRMSDSGDDYNSSEKKNKAILKPNPQFGGDNQMPFLQATATNMANHDMHNFRMNNYPYDNVGAQANYEKGMNPPGGNYHPGNYMLNQQKLIDNNTISGNNFMQTNMHNNSFVNNRHPNSGLHHPNRMLFNAHMNKKGPHPPANYVNPNSTLNPRNNQHNMFFTNNMTKPTPPPPSYNPPLPVYTSPNFTPPTFTSPANARQKHMNTHHMPMDRRVPMKGQTPNGSHPPNEDALTAQQNVQSDTALNDPAAMKEDGQQLTSEQQQPGSAEGGVQGIGDNSMNSMGLMNSDAPQGPNPDDPADPKNTFAKNLPEVGMNGYFLNKKLINNNDKGNNNGTNFEDKVAQISISMPKTPPEMKKDNRTKSGYNANEYLQSMLDAEGQELNQDHMIHEHGGQLNGNNNLGQANGQQIVGDEQGVDPANGEGTNDCGTVDNAGGESHEHQLAEDTCTNETNEKGTLDYNCFNIVVNPDGVAGAEQEQGAINPSEAN</sequence>
<name>A0A0D9QM93_PLAFR</name>
<feature type="compositionally biased region" description="Polar residues" evidence="1">
    <location>
        <begin position="542"/>
        <end position="551"/>
    </location>
</feature>